<dbReference type="InterPro" id="IPR016151">
    <property type="entry name" value="DNA_mismatch_repair_MutS_N"/>
</dbReference>
<dbReference type="SMART" id="SM00533">
    <property type="entry name" value="MUTSd"/>
    <property type="match status" value="1"/>
</dbReference>
<dbReference type="InterPro" id="IPR045076">
    <property type="entry name" value="MutS"/>
</dbReference>
<feature type="region of interest" description="Disordered" evidence="6">
    <location>
        <begin position="1"/>
        <end position="76"/>
    </location>
</feature>
<name>A0ABC8TXP2_9AQUA</name>
<dbReference type="GO" id="GO:0006974">
    <property type="term" value="P:DNA damage response"/>
    <property type="evidence" value="ECO:0007669"/>
    <property type="project" value="UniProtKB-KW"/>
</dbReference>
<dbReference type="Pfam" id="PF01624">
    <property type="entry name" value="MutS_I"/>
    <property type="match status" value="1"/>
</dbReference>
<dbReference type="Proteomes" id="UP001642360">
    <property type="component" value="Unassembled WGS sequence"/>
</dbReference>
<keyword evidence="5" id="KW-0238">DNA-binding</keyword>
<evidence type="ECO:0000256" key="6">
    <source>
        <dbReference type="SAM" id="MobiDB-lite"/>
    </source>
</evidence>
<dbReference type="Gene3D" id="3.40.1170.10">
    <property type="entry name" value="DNA repair protein MutS, domain I"/>
    <property type="match status" value="1"/>
</dbReference>
<dbReference type="PANTHER" id="PTHR11361">
    <property type="entry name" value="DNA MISMATCH REPAIR PROTEIN MUTS FAMILY MEMBER"/>
    <property type="match status" value="1"/>
</dbReference>
<dbReference type="GO" id="GO:0005524">
    <property type="term" value="F:ATP binding"/>
    <property type="evidence" value="ECO:0007669"/>
    <property type="project" value="UniProtKB-KW"/>
</dbReference>
<dbReference type="PANTHER" id="PTHR11361:SF148">
    <property type="entry name" value="DNA MISMATCH REPAIR PROTEIN MSH6"/>
    <property type="match status" value="1"/>
</dbReference>
<dbReference type="InterPro" id="IPR036678">
    <property type="entry name" value="MutS_con_dom_sf"/>
</dbReference>
<dbReference type="InterPro" id="IPR007695">
    <property type="entry name" value="DNA_mismatch_repair_MutS-lik_N"/>
</dbReference>
<dbReference type="InterPro" id="IPR000432">
    <property type="entry name" value="DNA_mismatch_repair_MutS_C"/>
</dbReference>
<gene>
    <name evidence="8" type="ORF">ILEXP_LOCUS41939</name>
</gene>
<evidence type="ECO:0000256" key="2">
    <source>
        <dbReference type="ARBA" id="ARBA00022741"/>
    </source>
</evidence>
<dbReference type="InterPro" id="IPR036187">
    <property type="entry name" value="DNA_mismatch_repair_MutS_sf"/>
</dbReference>
<dbReference type="SUPFAM" id="SSF52540">
    <property type="entry name" value="P-loop containing nucleoside triphosphate hydrolases"/>
    <property type="match status" value="1"/>
</dbReference>
<dbReference type="AlphaFoldDB" id="A0ABC8TXP2"/>
<dbReference type="EMBL" id="CAUOFW020005946">
    <property type="protein sequence ID" value="CAK9172300.1"/>
    <property type="molecule type" value="Genomic_DNA"/>
</dbReference>
<dbReference type="GO" id="GO:0003677">
    <property type="term" value="F:DNA binding"/>
    <property type="evidence" value="ECO:0007669"/>
    <property type="project" value="UniProtKB-KW"/>
</dbReference>
<keyword evidence="4" id="KW-0067">ATP-binding</keyword>
<evidence type="ECO:0000256" key="5">
    <source>
        <dbReference type="ARBA" id="ARBA00023125"/>
    </source>
</evidence>
<comment type="caution">
    <text evidence="8">The sequence shown here is derived from an EMBL/GenBank/DDBJ whole genome shotgun (WGS) entry which is preliminary data.</text>
</comment>
<evidence type="ECO:0000256" key="1">
    <source>
        <dbReference type="ARBA" id="ARBA00006271"/>
    </source>
</evidence>
<dbReference type="SUPFAM" id="SSF55271">
    <property type="entry name" value="DNA repair protein MutS, domain I"/>
    <property type="match status" value="1"/>
</dbReference>
<dbReference type="FunFam" id="3.40.50.300:FF:001335">
    <property type="entry name" value="DNA mismatch repair protein"/>
    <property type="match status" value="1"/>
</dbReference>
<dbReference type="CDD" id="cd03286">
    <property type="entry name" value="ABC_MSH6_euk"/>
    <property type="match status" value="1"/>
</dbReference>
<reference evidence="8 9" key="1">
    <citation type="submission" date="2024-02" db="EMBL/GenBank/DDBJ databases">
        <authorList>
            <person name="Vignale AGUSTIN F."/>
            <person name="Sosa J E."/>
            <person name="Modenutti C."/>
        </authorList>
    </citation>
    <scope>NUCLEOTIDE SEQUENCE [LARGE SCALE GENOMIC DNA]</scope>
</reference>
<dbReference type="SMART" id="SM00534">
    <property type="entry name" value="MUTSac"/>
    <property type="match status" value="1"/>
</dbReference>
<feature type="compositionally biased region" description="Basic and acidic residues" evidence="6">
    <location>
        <begin position="60"/>
        <end position="73"/>
    </location>
</feature>
<sequence length="1047" mass="115908">MQRQKSILSFLQKPSPENQKSGGDKLNGRQAPHLPPKQRNQKVGVANRPTVPSTIDASTEEIRGTDTPPEKVPRQRFPSNLAAHADDISRPSLFSSIKHKFSKVDNGEKSCDRNQANGGQISVISNNFNYLEGLPSATVAFEHLRKDNVLCSTGIVNQGDKMCPMLIESDDDILGPETPGMRPLVPRLKRVLEDSCNFQGKTNFSLVDASKRPKLFEETKAESKKHGEVSEMNTKFDWLDPSRIRDANRRRPGDPLYDKRTLYIPPDALGKMSASQKQYWNAKCQYMDIVLFFKVGKFYELYELDAEIGHKELDWKMTLSGVGKCRQVGISESGIDDAVQKLIARGYKVGRMEQLETSQQAKSRGATSVIQRRLVHVLTASTTIEGNIGPDAVHLLSIKEGNHRLENGSTAFGFAFVDCAALKFWVGSISDDSSSAALGALLMQVSPKEVIYESRGLSKEAQKALKKYSLTAQLTAVQGATDFGDASEIRNLIQFNGYFRGSCTSWDHTLDGVVHHDLVLGALGGLINHLSRLMRLLKNWICHPLKDVEKINHRLNVVEKLMACSEIMLLVAQCLRKLPDLERLLGRVKNSIHSSATLLLPLIGIKILKHRVKVFGSLVKGLRIGMDLLMLLQKEGNMISSLSEVVNLPMLSDKDGLDKVLTQFEAAIDSDFHNYQDQDVTESDAETLSILTELFIEKADQWSQVIHVIDCIDVLRSFAVTASFSCGSMSRPTILHHSSSTNLSEETKGPILQMKGLWHPYALGENGGLPVPNDLCLGAGTDGYPPLALLLTGPNMGGKSTLLRATCLAVILAQLGCYVPCEMCVLSLVDIIFTRLGSTDRIMTGESTFFIECTETASVLQNATQDSLVLLDELGRGTSTFDGYAIAYAVFRHLVEKVNCRLLFATHYHPLTKEFASHPRVILQHMACTFKLKSGNSSEGDLDLVFLYRLASGACPESYGMQVALMAGIPKRVVEAASEAGQVMKKMIGESFRSSEQRSEFSTLHEEWLKNLLSLCQVGESDFDHTDVFDTLFCLWHELKTSYRLGN</sequence>
<dbReference type="InterPro" id="IPR027417">
    <property type="entry name" value="P-loop_NTPase"/>
</dbReference>
<proteinExistence type="inferred from homology"/>
<dbReference type="Gene3D" id="3.30.420.110">
    <property type="entry name" value="MutS, connector domain"/>
    <property type="match status" value="1"/>
</dbReference>
<feature type="domain" description="DNA mismatch repair proteins mutS family" evidence="7">
    <location>
        <begin position="867"/>
        <end position="883"/>
    </location>
</feature>
<dbReference type="InterPro" id="IPR007696">
    <property type="entry name" value="DNA_mismatch_repair_MutS_core"/>
</dbReference>
<accession>A0ABC8TXP2</accession>
<dbReference type="Pfam" id="PF00488">
    <property type="entry name" value="MutS_V"/>
    <property type="match status" value="1"/>
</dbReference>
<dbReference type="PROSITE" id="PS00486">
    <property type="entry name" value="DNA_MISMATCH_REPAIR_2"/>
    <property type="match status" value="1"/>
</dbReference>
<keyword evidence="3" id="KW-0227">DNA damage</keyword>
<dbReference type="Gene3D" id="3.40.50.300">
    <property type="entry name" value="P-loop containing nucleotide triphosphate hydrolases"/>
    <property type="match status" value="1"/>
</dbReference>
<dbReference type="SUPFAM" id="SSF48334">
    <property type="entry name" value="DNA repair protein MutS, domain III"/>
    <property type="match status" value="1"/>
</dbReference>
<evidence type="ECO:0000313" key="8">
    <source>
        <dbReference type="EMBL" id="CAK9172300.1"/>
    </source>
</evidence>
<organism evidence="8 9">
    <name type="scientific">Ilex paraguariensis</name>
    <name type="common">yerba mate</name>
    <dbReference type="NCBI Taxonomy" id="185542"/>
    <lineage>
        <taxon>Eukaryota</taxon>
        <taxon>Viridiplantae</taxon>
        <taxon>Streptophyta</taxon>
        <taxon>Embryophyta</taxon>
        <taxon>Tracheophyta</taxon>
        <taxon>Spermatophyta</taxon>
        <taxon>Magnoliopsida</taxon>
        <taxon>eudicotyledons</taxon>
        <taxon>Gunneridae</taxon>
        <taxon>Pentapetalae</taxon>
        <taxon>asterids</taxon>
        <taxon>campanulids</taxon>
        <taxon>Aquifoliales</taxon>
        <taxon>Aquifoliaceae</taxon>
        <taxon>Ilex</taxon>
    </lineage>
</organism>
<keyword evidence="2" id="KW-0547">Nucleotide-binding</keyword>
<evidence type="ECO:0000313" key="9">
    <source>
        <dbReference type="Proteomes" id="UP001642360"/>
    </source>
</evidence>
<comment type="similarity">
    <text evidence="1">Belongs to the DNA mismatch repair MutS family.</text>
</comment>
<keyword evidence="9" id="KW-1185">Reference proteome</keyword>
<evidence type="ECO:0000256" key="3">
    <source>
        <dbReference type="ARBA" id="ARBA00022763"/>
    </source>
</evidence>
<evidence type="ECO:0000259" key="7">
    <source>
        <dbReference type="PROSITE" id="PS00486"/>
    </source>
</evidence>
<dbReference type="Pfam" id="PF05192">
    <property type="entry name" value="MutS_III"/>
    <property type="match status" value="1"/>
</dbReference>
<evidence type="ECO:0000256" key="4">
    <source>
        <dbReference type="ARBA" id="ARBA00022840"/>
    </source>
</evidence>
<protein>
    <recommendedName>
        <fullName evidence="7">DNA mismatch repair proteins mutS family domain-containing protein</fullName>
    </recommendedName>
</protein>
<dbReference type="SUPFAM" id="SSF53150">
    <property type="entry name" value="DNA repair protein MutS, domain II"/>
    <property type="match status" value="1"/>
</dbReference>
<dbReference type="FunFam" id="3.40.1170.10:FF:000002">
    <property type="entry name" value="DNA mismatch repair protein"/>
    <property type="match status" value="1"/>
</dbReference>